<dbReference type="InterPro" id="IPR000014">
    <property type="entry name" value="PAS"/>
</dbReference>
<accession>A0AAU7VIE5</accession>
<dbReference type="SMART" id="SM00448">
    <property type="entry name" value="REC"/>
    <property type="match status" value="1"/>
</dbReference>
<feature type="domain" description="PAC" evidence="16">
    <location>
        <begin position="341"/>
        <end position="393"/>
    </location>
</feature>
<dbReference type="InterPro" id="IPR036890">
    <property type="entry name" value="HATPase_C_sf"/>
</dbReference>
<dbReference type="Pfam" id="PF00989">
    <property type="entry name" value="PAS"/>
    <property type="match status" value="1"/>
</dbReference>
<evidence type="ECO:0000259" key="16">
    <source>
        <dbReference type="PROSITE" id="PS50113"/>
    </source>
</evidence>
<dbReference type="InterPro" id="IPR013767">
    <property type="entry name" value="PAS_fold"/>
</dbReference>
<evidence type="ECO:0000256" key="4">
    <source>
        <dbReference type="ARBA" id="ARBA00022553"/>
    </source>
</evidence>
<keyword evidence="6" id="KW-0547">Nucleotide-binding</keyword>
<feature type="domain" description="Histidine kinase" evidence="13">
    <location>
        <begin position="406"/>
        <end position="618"/>
    </location>
</feature>
<feature type="transmembrane region" description="Helical" evidence="12">
    <location>
        <begin position="22"/>
        <end position="43"/>
    </location>
</feature>
<dbReference type="SUPFAM" id="SSF55874">
    <property type="entry name" value="ATPase domain of HSP90 chaperone/DNA topoisomerase II/histidine kinase"/>
    <property type="match status" value="1"/>
</dbReference>
<dbReference type="NCBIfam" id="TIGR00229">
    <property type="entry name" value="sensory_box"/>
    <property type="match status" value="1"/>
</dbReference>
<evidence type="ECO:0000259" key="14">
    <source>
        <dbReference type="PROSITE" id="PS50110"/>
    </source>
</evidence>
<evidence type="ECO:0000256" key="6">
    <source>
        <dbReference type="ARBA" id="ARBA00022741"/>
    </source>
</evidence>
<dbReference type="PROSITE" id="PS50110">
    <property type="entry name" value="RESPONSE_REGULATORY"/>
    <property type="match status" value="1"/>
</dbReference>
<keyword evidence="4 11" id="KW-0597">Phosphoprotein</keyword>
<evidence type="ECO:0000256" key="9">
    <source>
        <dbReference type="ARBA" id="ARBA00023012"/>
    </source>
</evidence>
<keyword evidence="12" id="KW-0472">Membrane</keyword>
<sequence length="762" mass="85712">MKFLRTSSGEVSKYKSVLSNSILTYITLSFGLIISVTFITIAFTTQSSIHNEKLVFRKQCLDYLVMSNQLTEHSRRIGVLNDITSLDEYQELHLRGGRQELLNSIEPSLEEQQQQVILNDLKILAESLTEKEHLIIYLSSKLREHENIISFKALNHGDDRLQASKETFYPTSVAVDVDNIDLESYTVELLYSSAYEKTREDEYQLINQLYSSYIQSRSRELKYAERQGIISILLLTVITFLIPIFGISDLKKRDKIQEDLYKKKEHLDVILRSVTEGVISTDLYGRVITLNKTGEEILGIESQNVFGRRIWEVLSIFQPRCKRPINLFTIHKDKGILSLNKQRHFKLKTISGEQKSIVLKCAKLLDKNGKSHGYVIAFADITERIELEKEIMKNKKLESLGVLAGGIAHDFNNILTVIKGNLCLSMQGKTKDDYIIETEKALDTAQGLTYQLLTFSKGGSPVKETATLKELIVETASFILRGSSIKCVYQIEEDLHPVEIDRGQINAVLNNLLLNAMHSMPNGGTIKITGKNTEVYNDNYIPLIAGSYTKITVADQGIGISKENLEKVFDPYFTTKEKGSGLGLSSAFSIVKNHGGHMIVESTEGKGTNVSFYLPATNKEAEKLKQNIILEDGEIYKKSGKILVMDDEKGIRHILETVLTNIGFDVDLVTTGEQAIEEVSCVAKNQKYYDLIIMDLTIQGGMGGKEAIEKIRKIDPNIKAIVTSGYSNDPVMAYYKDYGFDGYVKKPYNGDDILTTVSKVLS</sequence>
<feature type="domain" description="PAS" evidence="15">
    <location>
        <begin position="263"/>
        <end position="319"/>
    </location>
</feature>
<evidence type="ECO:0000256" key="8">
    <source>
        <dbReference type="ARBA" id="ARBA00022840"/>
    </source>
</evidence>
<dbReference type="AlphaFoldDB" id="A0AAU7VIE5"/>
<dbReference type="InterPro" id="IPR003594">
    <property type="entry name" value="HATPase_dom"/>
</dbReference>
<dbReference type="Gene3D" id="3.30.565.10">
    <property type="entry name" value="Histidine kinase-like ATPase, C-terminal domain"/>
    <property type="match status" value="1"/>
</dbReference>
<dbReference type="SUPFAM" id="SSF55785">
    <property type="entry name" value="PYP-like sensor domain (PAS domain)"/>
    <property type="match status" value="1"/>
</dbReference>
<comment type="catalytic activity">
    <reaction evidence="1">
        <text>ATP + protein L-histidine = ADP + protein N-phospho-L-histidine.</text>
        <dbReference type="EC" id="2.7.13.3"/>
    </reaction>
</comment>
<dbReference type="PROSITE" id="PS50112">
    <property type="entry name" value="PAS"/>
    <property type="match status" value="1"/>
</dbReference>
<dbReference type="PANTHER" id="PTHR43065">
    <property type="entry name" value="SENSOR HISTIDINE KINASE"/>
    <property type="match status" value="1"/>
</dbReference>
<dbReference type="PANTHER" id="PTHR43065:SF42">
    <property type="entry name" value="TWO-COMPONENT SENSOR PPRA"/>
    <property type="match status" value="1"/>
</dbReference>
<keyword evidence="12" id="KW-1133">Transmembrane helix</keyword>
<dbReference type="PROSITE" id="PS50109">
    <property type="entry name" value="HIS_KIN"/>
    <property type="match status" value="1"/>
</dbReference>
<dbReference type="SMART" id="SM00387">
    <property type="entry name" value="HATPase_c"/>
    <property type="match status" value="1"/>
</dbReference>
<evidence type="ECO:0000256" key="5">
    <source>
        <dbReference type="ARBA" id="ARBA00022679"/>
    </source>
</evidence>
<evidence type="ECO:0000256" key="10">
    <source>
        <dbReference type="ARBA" id="ARBA00024867"/>
    </source>
</evidence>
<gene>
    <name evidence="17" type="ORF">PRVXT_001659</name>
</gene>
<evidence type="ECO:0000256" key="1">
    <source>
        <dbReference type="ARBA" id="ARBA00000085"/>
    </source>
</evidence>
<reference evidence="17" key="1">
    <citation type="journal article" date="2013" name="Extremophiles">
        <title>Proteinivorax tanatarense gen. nov., sp. nov., an anaerobic, haloalkaliphilic, proteolytic bacterium isolated from a decaying algal bloom, and proposal of Proteinivoraceae fam. nov.</title>
        <authorList>
            <person name="Kevbrin V."/>
            <person name="Boltyanskaya Y."/>
            <person name="Zhilina T."/>
            <person name="Kolganova T."/>
            <person name="Lavrentjeva E."/>
            <person name="Kuznetsov B."/>
        </authorList>
    </citation>
    <scope>NUCLEOTIDE SEQUENCE</scope>
    <source>
        <strain evidence="17">Z-910T</strain>
    </source>
</reference>
<dbReference type="Pfam" id="PF00072">
    <property type="entry name" value="Response_reg"/>
    <property type="match status" value="1"/>
</dbReference>
<name>A0AAU7VIE5_9FIRM</name>
<protein>
    <recommendedName>
        <fullName evidence="3">Stage 0 sporulation protein A homolog</fullName>
        <ecNumber evidence="2">2.7.13.3</ecNumber>
    </recommendedName>
</protein>
<dbReference type="Pfam" id="PF02518">
    <property type="entry name" value="HATPase_c"/>
    <property type="match status" value="1"/>
</dbReference>
<dbReference type="InterPro" id="IPR011006">
    <property type="entry name" value="CheY-like_superfamily"/>
</dbReference>
<reference evidence="17" key="2">
    <citation type="submission" date="2024-06" db="EMBL/GenBank/DDBJ databases">
        <authorList>
            <person name="Petrova K.O."/>
            <person name="Toshchakov S.V."/>
            <person name="Boltjanskaja Y.V."/>
            <person name="Kevbrin V."/>
        </authorList>
    </citation>
    <scope>NUCLEOTIDE SEQUENCE</scope>
    <source>
        <strain evidence="17">Z-910T</strain>
    </source>
</reference>
<dbReference type="PROSITE" id="PS50113">
    <property type="entry name" value="PAC"/>
    <property type="match status" value="1"/>
</dbReference>
<dbReference type="SUPFAM" id="SSF52172">
    <property type="entry name" value="CheY-like"/>
    <property type="match status" value="1"/>
</dbReference>
<dbReference type="InterPro" id="IPR003661">
    <property type="entry name" value="HisK_dim/P_dom"/>
</dbReference>
<evidence type="ECO:0000259" key="15">
    <source>
        <dbReference type="PROSITE" id="PS50112"/>
    </source>
</evidence>
<keyword evidence="7" id="KW-0418">Kinase</keyword>
<keyword evidence="9" id="KW-0902">Two-component regulatory system</keyword>
<dbReference type="EC" id="2.7.13.3" evidence="2"/>
<organism evidence="17">
    <name type="scientific">Proteinivorax tanatarense</name>
    <dbReference type="NCBI Taxonomy" id="1260629"/>
    <lineage>
        <taxon>Bacteria</taxon>
        <taxon>Bacillati</taxon>
        <taxon>Bacillota</taxon>
        <taxon>Clostridia</taxon>
        <taxon>Eubacteriales</taxon>
        <taxon>Proteinivoracaceae</taxon>
        <taxon>Proteinivorax</taxon>
    </lineage>
</organism>
<keyword evidence="8 17" id="KW-0067">ATP-binding</keyword>
<dbReference type="GO" id="GO:0000155">
    <property type="term" value="F:phosphorelay sensor kinase activity"/>
    <property type="evidence" value="ECO:0007669"/>
    <property type="project" value="InterPro"/>
</dbReference>
<dbReference type="EMBL" id="CP158367">
    <property type="protein sequence ID" value="XBX73664.1"/>
    <property type="molecule type" value="Genomic_DNA"/>
</dbReference>
<keyword evidence="12" id="KW-0812">Transmembrane</keyword>
<dbReference type="Gene3D" id="3.40.50.2300">
    <property type="match status" value="1"/>
</dbReference>
<evidence type="ECO:0000256" key="3">
    <source>
        <dbReference type="ARBA" id="ARBA00018672"/>
    </source>
</evidence>
<dbReference type="InterPro" id="IPR005467">
    <property type="entry name" value="His_kinase_dom"/>
</dbReference>
<dbReference type="InterPro" id="IPR004358">
    <property type="entry name" value="Sig_transdc_His_kin-like_C"/>
</dbReference>
<evidence type="ECO:0000256" key="7">
    <source>
        <dbReference type="ARBA" id="ARBA00022777"/>
    </source>
</evidence>
<dbReference type="PRINTS" id="PR00344">
    <property type="entry name" value="BCTRLSENSOR"/>
</dbReference>
<feature type="domain" description="Response regulatory" evidence="14">
    <location>
        <begin position="641"/>
        <end position="761"/>
    </location>
</feature>
<dbReference type="GO" id="GO:0006355">
    <property type="term" value="P:regulation of DNA-templated transcription"/>
    <property type="evidence" value="ECO:0007669"/>
    <property type="project" value="InterPro"/>
</dbReference>
<dbReference type="InterPro" id="IPR001789">
    <property type="entry name" value="Sig_transdc_resp-reg_receiver"/>
</dbReference>
<comment type="function">
    <text evidence="10">May play the central regulatory role in sporulation. It may be an element of the effector pathway responsible for the activation of sporulation genes in response to nutritional stress. Spo0A may act in concert with spo0H (a sigma factor) to control the expression of some genes that are critical to the sporulation process.</text>
</comment>
<feature type="transmembrane region" description="Helical" evidence="12">
    <location>
        <begin position="228"/>
        <end position="247"/>
    </location>
</feature>
<dbReference type="InterPro" id="IPR035965">
    <property type="entry name" value="PAS-like_dom_sf"/>
</dbReference>
<dbReference type="RefSeq" id="WP_350342426.1">
    <property type="nucleotide sequence ID" value="NZ_CP158367.1"/>
</dbReference>
<dbReference type="CDD" id="cd00156">
    <property type="entry name" value="REC"/>
    <property type="match status" value="1"/>
</dbReference>
<proteinExistence type="predicted"/>
<evidence type="ECO:0000256" key="2">
    <source>
        <dbReference type="ARBA" id="ARBA00012438"/>
    </source>
</evidence>
<evidence type="ECO:0000313" key="17">
    <source>
        <dbReference type="EMBL" id="XBX73664.1"/>
    </source>
</evidence>
<dbReference type="GO" id="GO:0005524">
    <property type="term" value="F:ATP binding"/>
    <property type="evidence" value="ECO:0007669"/>
    <property type="project" value="UniProtKB-KW"/>
</dbReference>
<dbReference type="Gene3D" id="1.10.287.130">
    <property type="match status" value="1"/>
</dbReference>
<dbReference type="CDD" id="cd00082">
    <property type="entry name" value="HisKA"/>
    <property type="match status" value="1"/>
</dbReference>
<dbReference type="Gene3D" id="3.30.450.20">
    <property type="entry name" value="PAS domain"/>
    <property type="match status" value="1"/>
</dbReference>
<keyword evidence="5" id="KW-0808">Transferase</keyword>
<evidence type="ECO:0000259" key="13">
    <source>
        <dbReference type="PROSITE" id="PS50109"/>
    </source>
</evidence>
<feature type="modified residue" description="4-aspartylphosphate" evidence="11">
    <location>
        <position position="695"/>
    </location>
</feature>
<dbReference type="InterPro" id="IPR000700">
    <property type="entry name" value="PAS-assoc_C"/>
</dbReference>
<evidence type="ECO:0000256" key="12">
    <source>
        <dbReference type="SAM" id="Phobius"/>
    </source>
</evidence>
<evidence type="ECO:0000256" key="11">
    <source>
        <dbReference type="PROSITE-ProRule" id="PRU00169"/>
    </source>
</evidence>